<reference evidence="2 3" key="1">
    <citation type="submission" date="2017-03" db="EMBL/GenBank/DDBJ databases">
        <authorList>
            <person name="Afonso C.L."/>
            <person name="Miller P.J."/>
            <person name="Scott M.A."/>
            <person name="Spackman E."/>
            <person name="Goraichik I."/>
            <person name="Dimitrov K.M."/>
            <person name="Suarez D.L."/>
            <person name="Swayne D.E."/>
        </authorList>
    </citation>
    <scope>NUCLEOTIDE SEQUENCE [LARGE SCALE GENOMIC DNA]</scope>
    <source>
        <strain evidence="2 3">CECT 7450</strain>
    </source>
</reference>
<dbReference type="AlphaFoldDB" id="A0A1X6YSK0"/>
<dbReference type="InterPro" id="IPR049625">
    <property type="entry name" value="Glyco_transf_61_cat"/>
</dbReference>
<dbReference type="Pfam" id="PF04577">
    <property type="entry name" value="Glyco_transf_61"/>
    <property type="match status" value="1"/>
</dbReference>
<evidence type="ECO:0000259" key="1">
    <source>
        <dbReference type="Pfam" id="PF04577"/>
    </source>
</evidence>
<sequence>MVVPALTKLDIAKGYKGNLISCDNALLVPWGENRQEEICHVTDTGNNKMIYQHRDICDRPLSEYAAKSLNLPAKKLSGTYILSGYISSHLGHFLTGTLGPLWAMDHVKDHIDAILCFRIVANTPDKTKRDEENMCSYLEQLGIDLPVHTVTGPTCVDHLILSEPGIASYKNAQGSSYYHRFLRERNALHGHALRQKSRTKIYVTRSKLSVKRRGIVGESALEKTFAAAGYEIYSPEKFSLSEQIEKYQTASVIVGLDGTPFHLIPSVCPKNIKVAIISRRNHDGGPVVNFSGQFEAAIGTPSSIIHHIKGEWRPRDVANPNLNFSVLDFGEMYQDLVDGGFLEPSCQKFFPTTEEVEGHIHEIESNVGTPYELVEFQK</sequence>
<keyword evidence="3" id="KW-1185">Reference proteome</keyword>
<name>A0A1X6YSK0_9RHOB</name>
<dbReference type="OrthoDB" id="7843421at2"/>
<dbReference type="GO" id="GO:0016757">
    <property type="term" value="F:glycosyltransferase activity"/>
    <property type="evidence" value="ECO:0007669"/>
    <property type="project" value="InterPro"/>
</dbReference>
<feature type="domain" description="Glycosyltransferase 61 catalytic" evidence="1">
    <location>
        <begin position="91"/>
        <end position="262"/>
    </location>
</feature>
<proteinExistence type="predicted"/>
<protein>
    <recommendedName>
        <fullName evidence="1">Glycosyltransferase 61 catalytic domain-containing protein</fullName>
    </recommendedName>
</protein>
<evidence type="ECO:0000313" key="3">
    <source>
        <dbReference type="Proteomes" id="UP000193061"/>
    </source>
</evidence>
<evidence type="ECO:0000313" key="2">
    <source>
        <dbReference type="EMBL" id="SLN30283.1"/>
    </source>
</evidence>
<accession>A0A1X6YSK0</accession>
<dbReference type="Proteomes" id="UP000193061">
    <property type="component" value="Unassembled WGS sequence"/>
</dbReference>
<dbReference type="RefSeq" id="WP_085804865.1">
    <property type="nucleotide sequence ID" value="NZ_FWFX01000003.1"/>
</dbReference>
<dbReference type="EMBL" id="FWFX01000003">
    <property type="protein sequence ID" value="SLN30283.1"/>
    <property type="molecule type" value="Genomic_DNA"/>
</dbReference>
<organism evidence="2 3">
    <name type="scientific">Roseovarius albus</name>
    <dbReference type="NCBI Taxonomy" id="1247867"/>
    <lineage>
        <taxon>Bacteria</taxon>
        <taxon>Pseudomonadati</taxon>
        <taxon>Pseudomonadota</taxon>
        <taxon>Alphaproteobacteria</taxon>
        <taxon>Rhodobacterales</taxon>
        <taxon>Roseobacteraceae</taxon>
        <taxon>Roseovarius</taxon>
    </lineage>
</organism>
<gene>
    <name evidence="2" type="ORF">ROA7450_01317</name>
</gene>